<feature type="transmembrane region" description="Helical" evidence="1">
    <location>
        <begin position="83"/>
        <end position="108"/>
    </location>
</feature>
<accession>A0ABW3YFD6</accession>
<sequence>MSEQQRSGFPRRDDDGRIMALTDLIGMVLAGLVIGVLTLVVFDWAVALLGLDSFGRANGWLAVILPAWLFVEEFRAWGPGPARIAAAFVAAAVGITSGLLVAGVAATLPPMASGALAAAVFALAYALIWFLGVRWLTRRIG</sequence>
<feature type="transmembrane region" description="Helical" evidence="1">
    <location>
        <begin position="54"/>
        <end position="71"/>
    </location>
</feature>
<keyword evidence="3" id="KW-1185">Reference proteome</keyword>
<feature type="transmembrane region" description="Helical" evidence="1">
    <location>
        <begin position="21"/>
        <end position="42"/>
    </location>
</feature>
<evidence type="ECO:0008006" key="4">
    <source>
        <dbReference type="Google" id="ProtNLM"/>
    </source>
</evidence>
<reference evidence="3" key="1">
    <citation type="journal article" date="2019" name="Int. J. Syst. Evol. Microbiol.">
        <title>The Global Catalogue of Microorganisms (GCM) 10K type strain sequencing project: providing services to taxonomists for standard genome sequencing and annotation.</title>
        <authorList>
            <consortium name="The Broad Institute Genomics Platform"/>
            <consortium name="The Broad Institute Genome Sequencing Center for Infectious Disease"/>
            <person name="Wu L."/>
            <person name="Ma J."/>
        </authorList>
    </citation>
    <scope>NUCLEOTIDE SEQUENCE [LARGE SCALE GENOMIC DNA]</scope>
    <source>
        <strain evidence="3">JCM 31037</strain>
    </source>
</reference>
<evidence type="ECO:0000313" key="2">
    <source>
        <dbReference type="EMBL" id="MFD1322515.1"/>
    </source>
</evidence>
<name>A0ABW3YFD6_9ACTN</name>
<keyword evidence="1" id="KW-0472">Membrane</keyword>
<organism evidence="2 3">
    <name type="scientific">Micromonospora sonneratiae</name>
    <dbReference type="NCBI Taxonomy" id="1184706"/>
    <lineage>
        <taxon>Bacteria</taxon>
        <taxon>Bacillati</taxon>
        <taxon>Actinomycetota</taxon>
        <taxon>Actinomycetes</taxon>
        <taxon>Micromonosporales</taxon>
        <taxon>Micromonosporaceae</taxon>
        <taxon>Micromonospora</taxon>
    </lineage>
</organism>
<dbReference type="Proteomes" id="UP001597260">
    <property type="component" value="Unassembled WGS sequence"/>
</dbReference>
<feature type="transmembrane region" description="Helical" evidence="1">
    <location>
        <begin position="114"/>
        <end position="136"/>
    </location>
</feature>
<keyword evidence="1" id="KW-0812">Transmembrane</keyword>
<evidence type="ECO:0000256" key="1">
    <source>
        <dbReference type="SAM" id="Phobius"/>
    </source>
</evidence>
<gene>
    <name evidence="2" type="ORF">ACFQ4H_15565</name>
</gene>
<comment type="caution">
    <text evidence="2">The sequence shown here is derived from an EMBL/GenBank/DDBJ whole genome shotgun (WGS) entry which is preliminary data.</text>
</comment>
<protein>
    <recommendedName>
        <fullName evidence="4">DUF3054 domain-containing protein</fullName>
    </recommendedName>
</protein>
<dbReference type="RefSeq" id="WP_377571623.1">
    <property type="nucleotide sequence ID" value="NZ_JBHTMP010000021.1"/>
</dbReference>
<keyword evidence="1" id="KW-1133">Transmembrane helix</keyword>
<dbReference type="EMBL" id="JBHTMP010000021">
    <property type="protein sequence ID" value="MFD1322515.1"/>
    <property type="molecule type" value="Genomic_DNA"/>
</dbReference>
<evidence type="ECO:0000313" key="3">
    <source>
        <dbReference type="Proteomes" id="UP001597260"/>
    </source>
</evidence>
<proteinExistence type="predicted"/>